<dbReference type="GO" id="GO:0008270">
    <property type="term" value="F:zinc ion binding"/>
    <property type="evidence" value="ECO:0007669"/>
    <property type="project" value="UniProtKB-KW"/>
</dbReference>
<organism evidence="4 5">
    <name type="scientific">Quillaja saponaria</name>
    <name type="common">Soap bark tree</name>
    <dbReference type="NCBI Taxonomy" id="32244"/>
    <lineage>
        <taxon>Eukaryota</taxon>
        <taxon>Viridiplantae</taxon>
        <taxon>Streptophyta</taxon>
        <taxon>Embryophyta</taxon>
        <taxon>Tracheophyta</taxon>
        <taxon>Spermatophyta</taxon>
        <taxon>Magnoliopsida</taxon>
        <taxon>eudicotyledons</taxon>
        <taxon>Gunneridae</taxon>
        <taxon>Pentapetalae</taxon>
        <taxon>rosids</taxon>
        <taxon>fabids</taxon>
        <taxon>Fabales</taxon>
        <taxon>Quillajaceae</taxon>
        <taxon>Quillaja</taxon>
    </lineage>
</organism>
<evidence type="ECO:0000256" key="2">
    <source>
        <dbReference type="SAM" id="Phobius"/>
    </source>
</evidence>
<protein>
    <submittedName>
        <fullName evidence="4">RING-H2 finger protein</fullName>
    </submittedName>
</protein>
<dbReference type="SUPFAM" id="SSF57850">
    <property type="entry name" value="RING/U-box"/>
    <property type="match status" value="1"/>
</dbReference>
<dbReference type="Pfam" id="PF13639">
    <property type="entry name" value="zf-RING_2"/>
    <property type="match status" value="1"/>
</dbReference>
<keyword evidence="2" id="KW-0472">Membrane</keyword>
<dbReference type="AlphaFoldDB" id="A0AAD7Q1D3"/>
<dbReference type="InterPro" id="IPR001841">
    <property type="entry name" value="Znf_RING"/>
</dbReference>
<dbReference type="SMART" id="SM00184">
    <property type="entry name" value="RING"/>
    <property type="match status" value="1"/>
</dbReference>
<feature type="transmembrane region" description="Helical" evidence="2">
    <location>
        <begin position="15"/>
        <end position="38"/>
    </location>
</feature>
<evidence type="ECO:0000313" key="4">
    <source>
        <dbReference type="EMBL" id="KAJ7972988.1"/>
    </source>
</evidence>
<evidence type="ECO:0000313" key="5">
    <source>
        <dbReference type="Proteomes" id="UP001163823"/>
    </source>
</evidence>
<sequence>METTDSRSNYALNGKIMLCSTIILFVSVFIIILFHRYVRRYCSRRRQIGHFFSDNRVIPSNIDKTGGTGLDPFILKSLPPFTCYFSSTTTTHLPLQNCAICLSDFEDGHRARFLPNCNHVFHTHCIGTWFRSHSNCPLCRDPVHPVHGLGQPNVAPSSQIKTSGSVNELGRTEEGQVGCSSLPPLMESRRTPLELMGMYNSRRAGLDRRWFECETSG</sequence>
<keyword evidence="5" id="KW-1185">Reference proteome</keyword>
<keyword evidence="2" id="KW-1133">Transmembrane helix</keyword>
<keyword evidence="1" id="KW-0862">Zinc</keyword>
<comment type="caution">
    <text evidence="4">The sequence shown here is derived from an EMBL/GenBank/DDBJ whole genome shotgun (WGS) entry which is preliminary data.</text>
</comment>
<keyword evidence="1" id="KW-0479">Metal-binding</keyword>
<dbReference type="PROSITE" id="PS50089">
    <property type="entry name" value="ZF_RING_2"/>
    <property type="match status" value="1"/>
</dbReference>
<dbReference type="KEGG" id="qsa:O6P43_010797"/>
<keyword evidence="1" id="KW-0863">Zinc-finger</keyword>
<evidence type="ECO:0000256" key="1">
    <source>
        <dbReference type="PROSITE-ProRule" id="PRU00175"/>
    </source>
</evidence>
<dbReference type="InterPro" id="IPR013083">
    <property type="entry name" value="Znf_RING/FYVE/PHD"/>
</dbReference>
<evidence type="ECO:0000259" key="3">
    <source>
        <dbReference type="PROSITE" id="PS50089"/>
    </source>
</evidence>
<keyword evidence="2" id="KW-0812">Transmembrane</keyword>
<reference evidence="4" key="1">
    <citation type="journal article" date="2023" name="Science">
        <title>Elucidation of the pathway for biosynthesis of saponin adjuvants from the soapbark tree.</title>
        <authorList>
            <person name="Reed J."/>
            <person name="Orme A."/>
            <person name="El-Demerdash A."/>
            <person name="Owen C."/>
            <person name="Martin L.B.B."/>
            <person name="Misra R.C."/>
            <person name="Kikuchi S."/>
            <person name="Rejzek M."/>
            <person name="Martin A.C."/>
            <person name="Harkess A."/>
            <person name="Leebens-Mack J."/>
            <person name="Louveau T."/>
            <person name="Stephenson M.J."/>
            <person name="Osbourn A."/>
        </authorList>
    </citation>
    <scope>NUCLEOTIDE SEQUENCE</scope>
    <source>
        <strain evidence="4">S10</strain>
    </source>
</reference>
<gene>
    <name evidence="4" type="ORF">O6P43_010797</name>
</gene>
<dbReference type="EMBL" id="JARAOO010000004">
    <property type="protein sequence ID" value="KAJ7972988.1"/>
    <property type="molecule type" value="Genomic_DNA"/>
</dbReference>
<name>A0AAD7Q1D3_QUISA</name>
<dbReference type="Gene3D" id="3.30.40.10">
    <property type="entry name" value="Zinc/RING finger domain, C3HC4 (zinc finger)"/>
    <property type="match status" value="1"/>
</dbReference>
<feature type="domain" description="RING-type" evidence="3">
    <location>
        <begin position="98"/>
        <end position="140"/>
    </location>
</feature>
<dbReference type="PANTHER" id="PTHR45676:SF98">
    <property type="entry name" value="RING-TYPE E3 UBIQUITIN TRANSFERASE"/>
    <property type="match status" value="1"/>
</dbReference>
<dbReference type="CDD" id="cd16461">
    <property type="entry name" value="RING-H2_EL5-like"/>
    <property type="match status" value="1"/>
</dbReference>
<dbReference type="GO" id="GO:0016567">
    <property type="term" value="P:protein ubiquitination"/>
    <property type="evidence" value="ECO:0007669"/>
    <property type="project" value="TreeGrafter"/>
</dbReference>
<proteinExistence type="predicted"/>
<dbReference type="PANTHER" id="PTHR45676">
    <property type="entry name" value="RING-H2 FINGER PROTEIN ATL51-RELATED"/>
    <property type="match status" value="1"/>
</dbReference>
<dbReference type="Proteomes" id="UP001163823">
    <property type="component" value="Chromosome 4"/>
</dbReference>
<accession>A0AAD7Q1D3</accession>